<sequence>MANTTKRVIGADDFRFWSYVKVTGPDECWLWQGARAGGRFRTKGSPVYGTFKTKNPRAQVFSHRFSLALSLGVLPHDLPQGKVVRHSCDNPLCCNPAHLSLGTQKENMSDMVAQGKQRKGKDVPGAKLNPEKVQEIRERVAAGESRASVSQEFNVCVTNVTNIVNRKIWRHVA</sequence>
<evidence type="ECO:0000313" key="3">
    <source>
        <dbReference type="EMBL" id="KFB68876.1"/>
    </source>
</evidence>
<evidence type="ECO:0008006" key="5">
    <source>
        <dbReference type="Google" id="ProtNLM"/>
    </source>
</evidence>
<dbReference type="InterPro" id="IPR003615">
    <property type="entry name" value="HNH_nuc"/>
</dbReference>
<dbReference type="Gene3D" id="3.90.75.10">
    <property type="entry name" value="Homing Intron 3 (I-ppo) Encoded Endonuclease, Chain A"/>
    <property type="match status" value="1"/>
</dbReference>
<dbReference type="Pfam" id="PF04218">
    <property type="entry name" value="CENP-B_N"/>
    <property type="match status" value="1"/>
</dbReference>
<dbReference type="InterPro" id="IPR044930">
    <property type="entry name" value="Homing_endonuclease_His-Me"/>
</dbReference>
<proteinExistence type="predicted"/>
<dbReference type="GO" id="GO:0004519">
    <property type="term" value="F:endonuclease activity"/>
    <property type="evidence" value="ECO:0007669"/>
    <property type="project" value="InterPro"/>
</dbReference>
<dbReference type="RefSeq" id="WP_273703294.1">
    <property type="nucleotide sequence ID" value="NZ_JDSS02000019.1"/>
</dbReference>
<dbReference type="GO" id="GO:0003677">
    <property type="term" value="F:DNA binding"/>
    <property type="evidence" value="ECO:0007669"/>
    <property type="project" value="InterPro"/>
</dbReference>
<accession>A0A084Y2D2</accession>
<dbReference type="SUPFAM" id="SSF54060">
    <property type="entry name" value="His-Me finger endonucleases"/>
    <property type="match status" value="1"/>
</dbReference>
<dbReference type="STRING" id="1457154.CAPSK01_001731"/>
<reference evidence="3 4" key="1">
    <citation type="submission" date="2014-07" db="EMBL/GenBank/DDBJ databases">
        <title>Expanding our view of genomic diversity in Candidatus Accumulibacter clades.</title>
        <authorList>
            <person name="Skennerton C.T."/>
            <person name="Barr J.J."/>
            <person name="Slater F.R."/>
            <person name="Bond P.L."/>
            <person name="Tyson G.W."/>
        </authorList>
    </citation>
    <scope>NUCLEOTIDE SEQUENCE [LARGE SCALE GENOMIC DNA]</scope>
    <source>
        <strain evidence="4">SK-01</strain>
    </source>
</reference>
<evidence type="ECO:0000313" key="4">
    <source>
        <dbReference type="Proteomes" id="UP000019812"/>
    </source>
</evidence>
<feature type="domain" description="HNH nuclease" evidence="2">
    <location>
        <begin position="78"/>
        <end position="108"/>
    </location>
</feature>
<dbReference type="InterPro" id="IPR044925">
    <property type="entry name" value="His-Me_finger_sf"/>
</dbReference>
<dbReference type="Proteomes" id="UP000019812">
    <property type="component" value="Unassembled WGS sequence"/>
</dbReference>
<gene>
    <name evidence="3" type="ORF">CAPSK01_001731</name>
</gene>
<evidence type="ECO:0000259" key="2">
    <source>
        <dbReference type="Pfam" id="PF13392"/>
    </source>
</evidence>
<dbReference type="AlphaFoldDB" id="A0A084Y2D2"/>
<name>A0A084Y2D2_9PROT</name>
<dbReference type="EMBL" id="JDSS02000019">
    <property type="protein sequence ID" value="KFB68876.1"/>
    <property type="molecule type" value="Genomic_DNA"/>
</dbReference>
<dbReference type="InterPro" id="IPR007889">
    <property type="entry name" value="HTH_Psq"/>
</dbReference>
<dbReference type="Pfam" id="PF13392">
    <property type="entry name" value="HNH_3"/>
    <property type="match status" value="1"/>
</dbReference>
<feature type="domain" description="HTH psq-type" evidence="1">
    <location>
        <begin position="132"/>
        <end position="167"/>
    </location>
</feature>
<protein>
    <recommendedName>
        <fullName evidence="5">HNH nuclease domain-containing protein</fullName>
    </recommendedName>
</protein>
<comment type="caution">
    <text evidence="3">The sequence shown here is derived from an EMBL/GenBank/DDBJ whole genome shotgun (WGS) entry which is preliminary data.</text>
</comment>
<evidence type="ECO:0000259" key="1">
    <source>
        <dbReference type="Pfam" id="PF04218"/>
    </source>
</evidence>
<organism evidence="3 4">
    <name type="scientific">Candidatus Accumulibacter vicinus</name>
    <dbReference type="NCBI Taxonomy" id="2954382"/>
    <lineage>
        <taxon>Bacteria</taxon>
        <taxon>Pseudomonadati</taxon>
        <taxon>Pseudomonadota</taxon>
        <taxon>Betaproteobacteria</taxon>
        <taxon>Candidatus Accumulibacter</taxon>
    </lineage>
</organism>